<evidence type="ECO:0000313" key="6">
    <source>
        <dbReference type="Proteomes" id="UP000075737"/>
    </source>
</evidence>
<dbReference type="RefSeq" id="WP_068747234.1">
    <property type="nucleotide sequence ID" value="NZ_LOHZ01000013.1"/>
</dbReference>
<organism evidence="5 6">
    <name type="scientific">Thermovenabulum gondwanense</name>
    <dbReference type="NCBI Taxonomy" id="520767"/>
    <lineage>
        <taxon>Bacteria</taxon>
        <taxon>Bacillati</taxon>
        <taxon>Bacillota</taxon>
        <taxon>Clostridia</taxon>
        <taxon>Thermosediminibacterales</taxon>
        <taxon>Thermosediminibacteraceae</taxon>
        <taxon>Thermovenabulum</taxon>
    </lineage>
</organism>
<evidence type="ECO:0000256" key="2">
    <source>
        <dbReference type="PROSITE-ProRule" id="PRU00284"/>
    </source>
</evidence>
<dbReference type="OrthoDB" id="3192at2"/>
<dbReference type="PATRIC" id="fig|520767.4.peg.32"/>
<keyword evidence="3" id="KW-0175">Coiled coil</keyword>
<dbReference type="SUPFAM" id="SSF58104">
    <property type="entry name" value="Methyl-accepting chemotaxis protein (MCP) signaling domain"/>
    <property type="match status" value="1"/>
</dbReference>
<dbReference type="InterPro" id="IPR004089">
    <property type="entry name" value="MCPsignal_dom"/>
</dbReference>
<dbReference type="Gene3D" id="1.10.287.950">
    <property type="entry name" value="Methyl-accepting chemotaxis protein"/>
    <property type="match status" value="1"/>
</dbReference>
<name>A0A162N4J6_9FIRM</name>
<dbReference type="SUPFAM" id="SSF103190">
    <property type="entry name" value="Sensory domain-like"/>
    <property type="match status" value="1"/>
</dbReference>
<dbReference type="PROSITE" id="PS50111">
    <property type="entry name" value="CHEMOTAXIS_TRANSDUC_2"/>
    <property type="match status" value="1"/>
</dbReference>
<evidence type="ECO:0000256" key="3">
    <source>
        <dbReference type="SAM" id="Coils"/>
    </source>
</evidence>
<keyword evidence="6" id="KW-1185">Reference proteome</keyword>
<dbReference type="InterPro" id="IPR029151">
    <property type="entry name" value="Sensor-like_sf"/>
</dbReference>
<feature type="coiled-coil region" evidence="3">
    <location>
        <begin position="149"/>
        <end position="176"/>
    </location>
</feature>
<evidence type="ECO:0000313" key="5">
    <source>
        <dbReference type="EMBL" id="KYO69289.1"/>
    </source>
</evidence>
<dbReference type="AlphaFoldDB" id="A0A162N4J6"/>
<evidence type="ECO:0000259" key="4">
    <source>
        <dbReference type="PROSITE" id="PS50111"/>
    </source>
</evidence>
<dbReference type="EMBL" id="LOHZ01000013">
    <property type="protein sequence ID" value="KYO69289.1"/>
    <property type="molecule type" value="Genomic_DNA"/>
</dbReference>
<dbReference type="PANTHER" id="PTHR32089">
    <property type="entry name" value="METHYL-ACCEPTING CHEMOTAXIS PROTEIN MCPB"/>
    <property type="match status" value="1"/>
</dbReference>
<sequence length="278" mass="31091">MQTQIEKKSLLDTLIEVTPIFLNLFPFDCNISITDTECFLANYSKGEFRLDQQKGKKIPENSRLWKVIETGEIQKYILPKEVYGVPFKSISVPVKDETGKVIGCIALGMSLKNQERLEQAIKTLSGTSEEVVASAEELAASARELSKCMEIVDSMKKEMEEQINKTEEILNFIKNIAMNSNILGINAAIEAARAGKEGLGFNIIADEIRKMSRSSADSVKNIEKITEEIKQKMSKISNEIQKTFELAKNQAFTSEEITAAIEELNKLITDLESISKIV</sequence>
<keyword evidence="1 2" id="KW-0807">Transducer</keyword>
<dbReference type="STRING" id="520767.ATZ99_00320"/>
<evidence type="ECO:0000256" key="1">
    <source>
        <dbReference type="ARBA" id="ARBA00023224"/>
    </source>
</evidence>
<protein>
    <submittedName>
        <fullName evidence="5">Putative sensory transducer protein YfmS</fullName>
    </submittedName>
</protein>
<comment type="caution">
    <text evidence="5">The sequence shown here is derived from an EMBL/GenBank/DDBJ whole genome shotgun (WGS) entry which is preliminary data.</text>
</comment>
<feature type="domain" description="Methyl-accepting transducer" evidence="4">
    <location>
        <begin position="115"/>
        <end position="278"/>
    </location>
</feature>
<accession>A0A162N4J6</accession>
<reference evidence="5 6" key="1">
    <citation type="submission" date="2015-12" db="EMBL/GenBank/DDBJ databases">
        <title>Draft genome of Thermovenabulum gondwanense isolated from a red thermophilic microbial mat colonisisng an outflow channel of a bore well.</title>
        <authorList>
            <person name="Patel B.K."/>
        </authorList>
    </citation>
    <scope>NUCLEOTIDE SEQUENCE [LARGE SCALE GENOMIC DNA]</scope>
    <source>
        <strain evidence="5 6">R270</strain>
    </source>
</reference>
<gene>
    <name evidence="5" type="primary">yfmS</name>
    <name evidence="5" type="ORF">ATZ99_00320</name>
</gene>
<dbReference type="Proteomes" id="UP000075737">
    <property type="component" value="Unassembled WGS sequence"/>
</dbReference>
<dbReference type="GO" id="GO:0007165">
    <property type="term" value="P:signal transduction"/>
    <property type="evidence" value="ECO:0007669"/>
    <property type="project" value="UniProtKB-KW"/>
</dbReference>
<dbReference type="Pfam" id="PF00015">
    <property type="entry name" value="MCPsignal"/>
    <property type="match status" value="1"/>
</dbReference>
<proteinExistence type="predicted"/>
<dbReference type="PANTHER" id="PTHR32089:SF112">
    <property type="entry name" value="LYSOZYME-LIKE PROTEIN-RELATED"/>
    <property type="match status" value="1"/>
</dbReference>
<dbReference type="GO" id="GO:0016020">
    <property type="term" value="C:membrane"/>
    <property type="evidence" value="ECO:0007669"/>
    <property type="project" value="InterPro"/>
</dbReference>
<feature type="coiled-coil region" evidence="3">
    <location>
        <begin position="219"/>
        <end position="274"/>
    </location>
</feature>